<name>A0AAW8YHH0_PEDAC</name>
<organism evidence="1 2">
    <name type="scientific">Pediococcus acidilactici</name>
    <dbReference type="NCBI Taxonomy" id="1254"/>
    <lineage>
        <taxon>Bacteria</taxon>
        <taxon>Bacillati</taxon>
        <taxon>Bacillota</taxon>
        <taxon>Bacilli</taxon>
        <taxon>Lactobacillales</taxon>
        <taxon>Lactobacillaceae</taxon>
        <taxon>Pediococcus</taxon>
        <taxon>Pediococcus acidilactici group</taxon>
    </lineage>
</organism>
<reference evidence="1" key="1">
    <citation type="journal article" date="2023" name="PeerJ">
        <title>Selection and evaluation of lactic acid bacteria from chicken feces in Thailand as potential probiotics.</title>
        <authorList>
            <person name="Khurajog B."/>
            <person name="Disastra Y."/>
            <person name="Lawwyne L.D."/>
            <person name="Sirichokchatchawan W."/>
            <person name="Niyomtham W."/>
            <person name="Yindee J."/>
            <person name="Hampson D.J."/>
            <person name="Prapasarakul N."/>
        </authorList>
    </citation>
    <scope>NUCLEOTIDE SEQUENCE</scope>
    <source>
        <strain evidence="1">BF9</strain>
    </source>
</reference>
<dbReference type="GO" id="GO:0006281">
    <property type="term" value="P:DNA repair"/>
    <property type="evidence" value="ECO:0007669"/>
    <property type="project" value="InterPro"/>
</dbReference>
<dbReference type="Proteomes" id="UP001280897">
    <property type="component" value="Unassembled WGS sequence"/>
</dbReference>
<dbReference type="SUPFAM" id="SSF103084">
    <property type="entry name" value="Holliday junction resolvase RusA"/>
    <property type="match status" value="1"/>
</dbReference>
<proteinExistence type="predicted"/>
<dbReference type="InterPro" id="IPR036614">
    <property type="entry name" value="RusA-like_sf"/>
</dbReference>
<dbReference type="Pfam" id="PF05866">
    <property type="entry name" value="RusA"/>
    <property type="match status" value="1"/>
</dbReference>
<comment type="caution">
    <text evidence="1">The sequence shown here is derived from an EMBL/GenBank/DDBJ whole genome shotgun (WGS) entry which is preliminary data.</text>
</comment>
<dbReference type="GO" id="GO:0006310">
    <property type="term" value="P:DNA recombination"/>
    <property type="evidence" value="ECO:0007669"/>
    <property type="project" value="InterPro"/>
</dbReference>
<protein>
    <submittedName>
        <fullName evidence="1">RusA family crossover junction endodeoxyribonuclease</fullName>
    </submittedName>
</protein>
<accession>A0AAW8YHH0</accession>
<dbReference type="InterPro" id="IPR008822">
    <property type="entry name" value="Endonuclease_RusA-like"/>
</dbReference>
<dbReference type="EMBL" id="JAWJAV010000007">
    <property type="protein sequence ID" value="MDV2621965.1"/>
    <property type="molecule type" value="Genomic_DNA"/>
</dbReference>
<gene>
    <name evidence="1" type="ORF">R0G89_09495</name>
</gene>
<dbReference type="AlphaFoldDB" id="A0AAW8YHH0"/>
<sequence length="143" mass="16450">MIRIEVPGEPVPQGRPRFSGRGGFVRSYDPPKSREYKKKVAAAVKEQYHDEPINYAVHVQLSIYRPIQKSLSKKEREMRLLGFHRPVVKGDIDNYFKAVTDACTGLLWVDDAQIVSTKTNKYYSEDPHVEMLVMPADLDLEEK</sequence>
<reference evidence="1" key="2">
    <citation type="submission" date="2023-10" db="EMBL/GenBank/DDBJ databases">
        <authorList>
            <person name="Khurajog B."/>
        </authorList>
    </citation>
    <scope>NUCLEOTIDE SEQUENCE</scope>
    <source>
        <strain evidence="1">BF9</strain>
    </source>
</reference>
<dbReference type="RefSeq" id="WP_317072500.1">
    <property type="nucleotide sequence ID" value="NZ_JAWJAV010000007.1"/>
</dbReference>
<dbReference type="GO" id="GO:0000287">
    <property type="term" value="F:magnesium ion binding"/>
    <property type="evidence" value="ECO:0007669"/>
    <property type="project" value="InterPro"/>
</dbReference>
<evidence type="ECO:0000313" key="1">
    <source>
        <dbReference type="EMBL" id="MDV2621965.1"/>
    </source>
</evidence>
<dbReference type="Gene3D" id="3.30.1330.70">
    <property type="entry name" value="Holliday junction resolvase RusA"/>
    <property type="match status" value="1"/>
</dbReference>
<evidence type="ECO:0000313" key="2">
    <source>
        <dbReference type="Proteomes" id="UP001280897"/>
    </source>
</evidence>